<evidence type="ECO:0000313" key="4">
    <source>
        <dbReference type="Proteomes" id="UP000747542"/>
    </source>
</evidence>
<keyword evidence="1" id="KW-0732">Signal</keyword>
<name>A0A8J5N2A5_HOMAM</name>
<dbReference type="PROSITE" id="PS50041">
    <property type="entry name" value="C_TYPE_LECTIN_2"/>
    <property type="match status" value="2"/>
</dbReference>
<dbReference type="EMBL" id="JAHLQT010011632">
    <property type="protein sequence ID" value="KAG7171833.1"/>
    <property type="molecule type" value="Genomic_DNA"/>
</dbReference>
<reference evidence="3" key="1">
    <citation type="journal article" date="2021" name="Sci. Adv.">
        <title>The American lobster genome reveals insights on longevity, neural, and immune adaptations.</title>
        <authorList>
            <person name="Polinski J.M."/>
            <person name="Zimin A.V."/>
            <person name="Clark K.F."/>
            <person name="Kohn A.B."/>
            <person name="Sadowski N."/>
            <person name="Timp W."/>
            <person name="Ptitsyn A."/>
            <person name="Khanna P."/>
            <person name="Romanova D.Y."/>
            <person name="Williams P."/>
            <person name="Greenwood S.J."/>
            <person name="Moroz L.L."/>
            <person name="Walt D.R."/>
            <person name="Bodnar A.G."/>
        </authorList>
    </citation>
    <scope>NUCLEOTIDE SEQUENCE</scope>
    <source>
        <strain evidence="3">GMGI-L3</strain>
    </source>
</reference>
<keyword evidence="4" id="KW-1185">Reference proteome</keyword>
<feature type="signal peptide" evidence="1">
    <location>
        <begin position="1"/>
        <end position="20"/>
    </location>
</feature>
<feature type="chain" id="PRO_5035206355" evidence="1">
    <location>
        <begin position="21"/>
        <end position="304"/>
    </location>
</feature>
<dbReference type="CDD" id="cd00037">
    <property type="entry name" value="CLECT"/>
    <property type="match status" value="2"/>
</dbReference>
<dbReference type="PANTHER" id="PTHR22801:SF63">
    <property type="entry name" value="C-TYPE LECTIN DOMAIN-CONTAINING PROTEIN"/>
    <property type="match status" value="1"/>
</dbReference>
<gene>
    <name evidence="3" type="primary">Clec-L36</name>
    <name evidence="3" type="ORF">Hamer_G000754</name>
</gene>
<feature type="domain" description="C-type lectin" evidence="2">
    <location>
        <begin position="176"/>
        <end position="303"/>
    </location>
</feature>
<dbReference type="InterPro" id="IPR001304">
    <property type="entry name" value="C-type_lectin-like"/>
</dbReference>
<dbReference type="PANTHER" id="PTHR22801">
    <property type="entry name" value="LITHOSTATHINE"/>
    <property type="match status" value="1"/>
</dbReference>
<evidence type="ECO:0000259" key="2">
    <source>
        <dbReference type="PROSITE" id="PS50041"/>
    </source>
</evidence>
<dbReference type="Proteomes" id="UP000747542">
    <property type="component" value="Unassembled WGS sequence"/>
</dbReference>
<dbReference type="InterPro" id="IPR050801">
    <property type="entry name" value="Ca-Dep_Lectins_ImmuneDev"/>
</dbReference>
<evidence type="ECO:0000256" key="1">
    <source>
        <dbReference type="SAM" id="SignalP"/>
    </source>
</evidence>
<dbReference type="AlphaFoldDB" id="A0A8J5N2A5"/>
<organism evidence="3 4">
    <name type="scientific">Homarus americanus</name>
    <name type="common">American lobster</name>
    <dbReference type="NCBI Taxonomy" id="6706"/>
    <lineage>
        <taxon>Eukaryota</taxon>
        <taxon>Metazoa</taxon>
        <taxon>Ecdysozoa</taxon>
        <taxon>Arthropoda</taxon>
        <taxon>Crustacea</taxon>
        <taxon>Multicrustacea</taxon>
        <taxon>Malacostraca</taxon>
        <taxon>Eumalacostraca</taxon>
        <taxon>Eucarida</taxon>
        <taxon>Decapoda</taxon>
        <taxon>Pleocyemata</taxon>
        <taxon>Astacidea</taxon>
        <taxon>Nephropoidea</taxon>
        <taxon>Nephropidae</taxon>
        <taxon>Homarus</taxon>
    </lineage>
</organism>
<dbReference type="OrthoDB" id="6339005at2759"/>
<dbReference type="Pfam" id="PF00059">
    <property type="entry name" value="Lectin_C"/>
    <property type="match status" value="2"/>
</dbReference>
<proteinExistence type="predicted"/>
<sequence>MEAFTTTLLLLACSPPYTQVGDRCLFIDNVLSGNWTELTAVCQDLGGELVDLHDANLLAYIVEHLYETGRSDVSYWVGATDQAVEGQWNWLTGAPVHMNTPLWGDLKDGVQQPTGGAKENCAVLLKEDYYFMHDAPCSNPHSLICQQTPDSLLQDPALSTTRGRPSVECPHPYEVIGGRCLFVNVPSSGTWEEQRRFCELLHGGHMIKLDDANVLGALFDYLHAHDLTSSYVYIGGSDSKKEGDWRWLDGTPVRMGTPFWGAQGSSPQEPQGGTSQNCSSLINTDHFFLHDLECDSLVGVICEH</sequence>
<comment type="caution">
    <text evidence="3">The sequence shown here is derived from an EMBL/GenBank/DDBJ whole genome shotgun (WGS) entry which is preliminary data.</text>
</comment>
<accession>A0A8J5N2A5</accession>
<dbReference type="SMART" id="SM00034">
    <property type="entry name" value="CLECT"/>
    <property type="match status" value="2"/>
</dbReference>
<feature type="domain" description="C-type lectin" evidence="2">
    <location>
        <begin position="20"/>
        <end position="146"/>
    </location>
</feature>
<protein>
    <submittedName>
        <fullName evidence="3">C-type lectin-like 36</fullName>
    </submittedName>
</protein>
<evidence type="ECO:0000313" key="3">
    <source>
        <dbReference type="EMBL" id="KAG7171833.1"/>
    </source>
</evidence>